<dbReference type="Proteomes" id="UP000249130">
    <property type="component" value="Unassembled WGS sequence"/>
</dbReference>
<reference evidence="2 3" key="1">
    <citation type="submission" date="2017-07" db="EMBL/GenBank/DDBJ databases">
        <title>Draft Genome Sequences of Select Purple Nonsulfur Bacteria.</title>
        <authorList>
            <person name="Lasarre B."/>
            <person name="Mckinlay J.B."/>
        </authorList>
    </citation>
    <scope>NUCLEOTIDE SEQUENCE [LARGE SCALE GENOMIC DNA]</scope>
    <source>
        <strain evidence="2 3">DSM 5909</strain>
    </source>
</reference>
<evidence type="ECO:0000313" key="3">
    <source>
        <dbReference type="Proteomes" id="UP000249130"/>
    </source>
</evidence>
<name>A0A327L564_9BRAD</name>
<sequence>MQARKPNILVMIPAGKRYEHDKIMIYDQVRSDYINSYFNTGDMMVYDSTLKLLDFADLDVLKIANPTEADIARYNQIFDYVVLRASNFIHEYMRWEKAEWVLKQLKIPVYAIGVGAQAEAKRKIELSDESRRIWSLIAERSAAIGVRGTFSAEVLADNGVKNVEVVGCPSLFRNRDRNLKLALKPPADTKRIAFSLRRETSHYYAEDTKSFTALQRDLLLRVAGQYETTITIHGEPEEKAFFAKDEAAIGRATEALRKNAWFTPEYEPRLTELYREHLFLNDRVEDYDAMIRKQDFAIGYRVHGVLPALANRVPGVVVSYDTRSSELAETFSIPTYSAQTILEKPIEAVLDPAQFDSFKKNFGANYDRFKGLLNRCKIPNRM</sequence>
<dbReference type="EMBL" id="NPEX01000027">
    <property type="protein sequence ID" value="RAI44993.1"/>
    <property type="molecule type" value="Genomic_DNA"/>
</dbReference>
<accession>A0A327L564</accession>
<organism evidence="2 3">
    <name type="scientific">Rhodoplanes roseus</name>
    <dbReference type="NCBI Taxonomy" id="29409"/>
    <lineage>
        <taxon>Bacteria</taxon>
        <taxon>Pseudomonadati</taxon>
        <taxon>Pseudomonadota</taxon>
        <taxon>Alphaproteobacteria</taxon>
        <taxon>Hyphomicrobiales</taxon>
        <taxon>Nitrobacteraceae</taxon>
        <taxon>Rhodoplanes</taxon>
    </lineage>
</organism>
<dbReference type="InterPro" id="IPR007345">
    <property type="entry name" value="Polysacch_pyruvyl_Trfase"/>
</dbReference>
<proteinExistence type="predicted"/>
<dbReference type="Pfam" id="PF04230">
    <property type="entry name" value="PS_pyruv_trans"/>
    <property type="match status" value="1"/>
</dbReference>
<keyword evidence="3" id="KW-1185">Reference proteome</keyword>
<gene>
    <name evidence="2" type="ORF">CH341_06160</name>
</gene>
<dbReference type="OrthoDB" id="9767435at2"/>
<feature type="domain" description="Polysaccharide pyruvyl transferase" evidence="1">
    <location>
        <begin position="39"/>
        <end position="321"/>
    </location>
</feature>
<dbReference type="RefSeq" id="WP_111418159.1">
    <property type="nucleotide sequence ID" value="NZ_NPEX01000027.1"/>
</dbReference>
<evidence type="ECO:0000313" key="2">
    <source>
        <dbReference type="EMBL" id="RAI44993.1"/>
    </source>
</evidence>
<evidence type="ECO:0000259" key="1">
    <source>
        <dbReference type="Pfam" id="PF04230"/>
    </source>
</evidence>
<dbReference type="AlphaFoldDB" id="A0A327L564"/>
<comment type="caution">
    <text evidence="2">The sequence shown here is derived from an EMBL/GenBank/DDBJ whole genome shotgun (WGS) entry which is preliminary data.</text>
</comment>
<protein>
    <recommendedName>
        <fullName evidence="1">Polysaccharide pyruvyl transferase domain-containing protein</fullName>
    </recommendedName>
</protein>